<evidence type="ECO:0000313" key="2">
    <source>
        <dbReference type="Proteomes" id="UP001600888"/>
    </source>
</evidence>
<evidence type="ECO:0000313" key="1">
    <source>
        <dbReference type="EMBL" id="KAL2292259.1"/>
    </source>
</evidence>
<sequence length="94" mass="10423">MASSGIIYHTMFKTALPLSRKCSSQRQSRGARTFTPIVPPMEAPVFAQARLADSAFSKVADAEGMDAFGAEMIKRGLEHFWIDVNRQQLFSARS</sequence>
<dbReference type="EMBL" id="JBAWTH010000004">
    <property type="protein sequence ID" value="KAL2292259.1"/>
    <property type="molecule type" value="Genomic_DNA"/>
</dbReference>
<accession>A0ABR4FC46</accession>
<name>A0ABR4FC46_9PEZI</name>
<proteinExistence type="predicted"/>
<dbReference type="Proteomes" id="UP001600888">
    <property type="component" value="Unassembled WGS sequence"/>
</dbReference>
<comment type="caution">
    <text evidence="1">The sequence shown here is derived from an EMBL/GenBank/DDBJ whole genome shotgun (WGS) entry which is preliminary data.</text>
</comment>
<keyword evidence="2" id="KW-1185">Reference proteome</keyword>
<reference evidence="1 2" key="1">
    <citation type="submission" date="2024-03" db="EMBL/GenBank/DDBJ databases">
        <title>A high-quality draft genome sequence of Diaporthe vaccinii, a causative agent of upright dieback and viscid rot disease in cranberry plants.</title>
        <authorList>
            <person name="Sarrasin M."/>
            <person name="Lang B.F."/>
            <person name="Burger G."/>
        </authorList>
    </citation>
    <scope>NUCLEOTIDE SEQUENCE [LARGE SCALE GENOMIC DNA]</scope>
    <source>
        <strain evidence="1 2">IS7</strain>
    </source>
</reference>
<protein>
    <submittedName>
        <fullName evidence="1">Uncharacterized protein</fullName>
    </submittedName>
</protein>
<gene>
    <name evidence="1" type="ORF">FJTKL_10870</name>
</gene>
<organism evidence="1 2">
    <name type="scientific">Diaporthe vaccinii</name>
    <dbReference type="NCBI Taxonomy" id="105482"/>
    <lineage>
        <taxon>Eukaryota</taxon>
        <taxon>Fungi</taxon>
        <taxon>Dikarya</taxon>
        <taxon>Ascomycota</taxon>
        <taxon>Pezizomycotina</taxon>
        <taxon>Sordariomycetes</taxon>
        <taxon>Sordariomycetidae</taxon>
        <taxon>Diaporthales</taxon>
        <taxon>Diaporthaceae</taxon>
        <taxon>Diaporthe</taxon>
        <taxon>Diaporthe eres species complex</taxon>
    </lineage>
</organism>